<dbReference type="AlphaFoldDB" id="A0A2R5F783"/>
<dbReference type="Pfam" id="PF13642">
    <property type="entry name" value="DUF4144"/>
    <property type="match status" value="1"/>
</dbReference>
<organism evidence="1 2">
    <name type="scientific">Novimethylophilus kurashikiensis</name>
    <dbReference type="NCBI Taxonomy" id="1825523"/>
    <lineage>
        <taxon>Bacteria</taxon>
        <taxon>Pseudomonadati</taxon>
        <taxon>Pseudomonadota</taxon>
        <taxon>Betaproteobacteria</taxon>
        <taxon>Nitrosomonadales</taxon>
        <taxon>Methylophilaceae</taxon>
        <taxon>Novimethylophilus</taxon>
    </lineage>
</organism>
<proteinExistence type="predicted"/>
<accession>A0A2R5F783</accession>
<dbReference type="Proteomes" id="UP000245081">
    <property type="component" value="Unassembled WGS sequence"/>
</dbReference>
<dbReference type="Gene3D" id="1.10.8.650">
    <property type="entry name" value="Uncharacterised protein PF13642 yp_926445, C-terminal domain"/>
    <property type="match status" value="1"/>
</dbReference>
<comment type="caution">
    <text evidence="1">The sequence shown here is derived from an EMBL/GenBank/DDBJ whole genome shotgun (WGS) entry which is preliminary data.</text>
</comment>
<evidence type="ECO:0000313" key="1">
    <source>
        <dbReference type="EMBL" id="GBG14090.1"/>
    </source>
</evidence>
<dbReference type="Gene3D" id="2.40.10.320">
    <property type="entry name" value="Uncharacterised protein PF13642 yp_926445, N-terminal domain"/>
    <property type="match status" value="1"/>
</dbReference>
<keyword evidence="2" id="KW-1185">Reference proteome</keyword>
<sequence>MPHWPAIIHYQGDAELAFVATRSDWENDADLHRFGFQQGDRLIDSDGEIFDLTGKPGRPAKIRSTGQTADLEMLSELVRAHAAQVGNSCVAKFSVATAIEAVLAVESLS</sequence>
<dbReference type="RefSeq" id="WP_109015293.1">
    <property type="nucleotide sequence ID" value="NZ_BDOQ01000006.1"/>
</dbReference>
<name>A0A2R5F783_9PROT</name>
<gene>
    <name evidence="1" type="ORF">NMK_1650</name>
</gene>
<dbReference type="OrthoDB" id="8537678at2"/>
<reference evidence="1 2" key="1">
    <citation type="journal article" date="2018" name="Environ. Microbiol.">
        <title>Isolation and genomic characterization of Novimethylophilus kurashikiensis gen. nov. sp. nov., a new lanthanide-dependent methylotrophic species of Methylophilaceae.</title>
        <authorList>
            <person name="Lv H."/>
            <person name="Sahin N."/>
            <person name="Tani A."/>
        </authorList>
    </citation>
    <scope>NUCLEOTIDE SEQUENCE [LARGE SCALE GENOMIC DNA]</scope>
    <source>
        <strain evidence="1 2">La2-4</strain>
    </source>
</reference>
<dbReference type="EMBL" id="BDOQ01000006">
    <property type="protein sequence ID" value="GBG14090.1"/>
    <property type="molecule type" value="Genomic_DNA"/>
</dbReference>
<dbReference type="InterPro" id="IPR025284">
    <property type="entry name" value="DUF4144"/>
</dbReference>
<protein>
    <submittedName>
        <fullName evidence="1">Uncharacterized protein</fullName>
    </submittedName>
</protein>
<evidence type="ECO:0000313" key="2">
    <source>
        <dbReference type="Proteomes" id="UP000245081"/>
    </source>
</evidence>